<protein>
    <recommendedName>
        <fullName evidence="1">Aminoglycoside phosphotransferase domain-containing protein</fullName>
    </recommendedName>
</protein>
<evidence type="ECO:0000313" key="2">
    <source>
        <dbReference type="EMBL" id="RAZ78920.1"/>
    </source>
</evidence>
<keyword evidence="3" id="KW-1185">Reference proteome</keyword>
<dbReference type="PANTHER" id="PTHR21310">
    <property type="entry name" value="AMINOGLYCOSIDE PHOSPHOTRANSFERASE-RELATED-RELATED"/>
    <property type="match status" value="1"/>
</dbReference>
<comment type="caution">
    <text evidence="2">The sequence shown here is derived from an EMBL/GenBank/DDBJ whole genome shotgun (WGS) entry which is preliminary data.</text>
</comment>
<organism evidence="2 3">
    <name type="scientific">Planococcus halotolerans</name>
    <dbReference type="NCBI Taxonomy" id="2233542"/>
    <lineage>
        <taxon>Bacteria</taxon>
        <taxon>Bacillati</taxon>
        <taxon>Bacillota</taxon>
        <taxon>Bacilli</taxon>
        <taxon>Bacillales</taxon>
        <taxon>Caryophanaceae</taxon>
        <taxon>Planococcus</taxon>
    </lineage>
</organism>
<dbReference type="RefSeq" id="WP_112222368.1">
    <property type="nucleotide sequence ID" value="NZ_CP047673.1"/>
</dbReference>
<sequence length="297" mass="34578">MTKDEMLVFVENKFPDLPLNKVQTNSIGWDNDILIVNEEIVFRFPKSDELLSKIEDEGKILEILKTQKPLLFLPSYEYLYRNNALKGVKYDFMKGSSLSEFPVSKLRDNPFNAKGIGDFLTKLHSIELSKLHHSNVGTTHSLKYWENLYAMVERDVFPFLASGQQHKISELFSEFLERLPALTNKKTIIHGDLTAANIIYNHEKECINGIIDFTDAQLGDPAFDFAGLYWDFGLEFTKDVLRWYRSTENKEALLNRVKTFYGLQPVFHELLYAVNHNHQINWDTALKKFNRLYQLAK</sequence>
<evidence type="ECO:0000259" key="1">
    <source>
        <dbReference type="Pfam" id="PF01636"/>
    </source>
</evidence>
<reference evidence="2 3" key="1">
    <citation type="submission" date="2018-06" db="EMBL/GenBank/DDBJ databases">
        <title>The draft genome sequences of strains SCU63 and S1.</title>
        <authorList>
            <person name="Gan L."/>
        </authorList>
    </citation>
    <scope>NUCLEOTIDE SEQUENCE [LARGE SCALE GENOMIC DNA]</scope>
    <source>
        <strain evidence="2 3">SCU63</strain>
    </source>
</reference>
<dbReference type="PANTHER" id="PTHR21310:SF42">
    <property type="entry name" value="BIFUNCTIONAL AAC_APH"/>
    <property type="match status" value="1"/>
</dbReference>
<accession>A0A365L0G0</accession>
<dbReference type="GO" id="GO:0004672">
    <property type="term" value="F:protein kinase activity"/>
    <property type="evidence" value="ECO:0007669"/>
    <property type="project" value="InterPro"/>
</dbReference>
<evidence type="ECO:0000313" key="3">
    <source>
        <dbReference type="Proteomes" id="UP000251002"/>
    </source>
</evidence>
<dbReference type="SUPFAM" id="SSF56112">
    <property type="entry name" value="Protein kinase-like (PK-like)"/>
    <property type="match status" value="1"/>
</dbReference>
<dbReference type="InterPro" id="IPR011009">
    <property type="entry name" value="Kinase-like_dom_sf"/>
</dbReference>
<dbReference type="InterPro" id="IPR051678">
    <property type="entry name" value="AGP_Transferase"/>
</dbReference>
<dbReference type="Gene3D" id="3.90.1200.10">
    <property type="match status" value="1"/>
</dbReference>
<dbReference type="InterPro" id="IPR008266">
    <property type="entry name" value="Tyr_kinase_AS"/>
</dbReference>
<gene>
    <name evidence="2" type="ORF">DP120_04705</name>
</gene>
<proteinExistence type="predicted"/>
<dbReference type="InterPro" id="IPR002575">
    <property type="entry name" value="Aminoglycoside_PTrfase"/>
</dbReference>
<dbReference type="AlphaFoldDB" id="A0A365L0G0"/>
<dbReference type="Pfam" id="PF01636">
    <property type="entry name" value="APH"/>
    <property type="match status" value="1"/>
</dbReference>
<dbReference type="EMBL" id="QLZR01000002">
    <property type="protein sequence ID" value="RAZ78920.1"/>
    <property type="molecule type" value="Genomic_DNA"/>
</dbReference>
<name>A0A365L0G0_9BACL</name>
<dbReference type="Gene3D" id="3.30.200.20">
    <property type="entry name" value="Phosphorylase Kinase, domain 1"/>
    <property type="match status" value="1"/>
</dbReference>
<dbReference type="Proteomes" id="UP000251002">
    <property type="component" value="Unassembled WGS sequence"/>
</dbReference>
<feature type="domain" description="Aminoglycoside phosphotransferase" evidence="1">
    <location>
        <begin position="22"/>
        <end position="244"/>
    </location>
</feature>
<dbReference type="PROSITE" id="PS00109">
    <property type="entry name" value="PROTEIN_KINASE_TYR"/>
    <property type="match status" value="1"/>
</dbReference>